<proteinExistence type="inferred from homology"/>
<dbReference type="Pfam" id="PF14558">
    <property type="entry name" value="TRP_N"/>
    <property type="match status" value="1"/>
</dbReference>
<evidence type="ECO:0000256" key="5">
    <source>
        <dbReference type="ARBA" id="ARBA00022989"/>
    </source>
</evidence>
<dbReference type="GO" id="GO:0016020">
    <property type="term" value="C:membrane"/>
    <property type="evidence" value="ECO:0007669"/>
    <property type="project" value="UniProtKB-SubCell"/>
</dbReference>
<dbReference type="EMBL" id="KN847574">
    <property type="protein sequence ID" value="KIV99641.1"/>
    <property type="molecule type" value="Genomic_DNA"/>
</dbReference>
<dbReference type="RefSeq" id="XP_016209511.1">
    <property type="nucleotide sequence ID" value="XM_016362644.1"/>
</dbReference>
<feature type="transmembrane region" description="Helical" evidence="8">
    <location>
        <begin position="552"/>
        <end position="569"/>
    </location>
</feature>
<organism evidence="10 11">
    <name type="scientific">Verruconis gallopava</name>
    <dbReference type="NCBI Taxonomy" id="253628"/>
    <lineage>
        <taxon>Eukaryota</taxon>
        <taxon>Fungi</taxon>
        <taxon>Dikarya</taxon>
        <taxon>Ascomycota</taxon>
        <taxon>Pezizomycotina</taxon>
        <taxon>Dothideomycetes</taxon>
        <taxon>Pleosporomycetidae</taxon>
        <taxon>Venturiales</taxon>
        <taxon>Sympoventuriaceae</taxon>
        <taxon>Verruconis</taxon>
    </lineage>
</organism>
<name>A0A0D1YFW4_9PEZI</name>
<dbReference type="GeneID" id="27316678"/>
<keyword evidence="5 8" id="KW-1133">Transmembrane helix</keyword>
<dbReference type="AlphaFoldDB" id="A0A0D1YFW4"/>
<reference evidence="10 11" key="1">
    <citation type="submission" date="2015-01" db="EMBL/GenBank/DDBJ databases">
        <title>The Genome Sequence of Ochroconis gallopava CBS43764.</title>
        <authorList>
            <consortium name="The Broad Institute Genomics Platform"/>
            <person name="Cuomo C."/>
            <person name="de Hoog S."/>
            <person name="Gorbushina A."/>
            <person name="Stielow B."/>
            <person name="Teixiera M."/>
            <person name="Abouelleil A."/>
            <person name="Chapman S.B."/>
            <person name="Priest M."/>
            <person name="Young S.K."/>
            <person name="Wortman J."/>
            <person name="Nusbaum C."/>
            <person name="Birren B."/>
        </authorList>
    </citation>
    <scope>NUCLEOTIDE SEQUENCE [LARGE SCALE GENOMIC DNA]</scope>
    <source>
        <strain evidence="10 11">CBS 43764</strain>
    </source>
</reference>
<feature type="transmembrane region" description="Helical" evidence="8">
    <location>
        <begin position="291"/>
        <end position="309"/>
    </location>
</feature>
<evidence type="ECO:0000256" key="1">
    <source>
        <dbReference type="ARBA" id="ARBA00004141"/>
    </source>
</evidence>
<evidence type="ECO:0000256" key="2">
    <source>
        <dbReference type="ARBA" id="ARBA00010642"/>
    </source>
</evidence>
<feature type="compositionally biased region" description="Polar residues" evidence="7">
    <location>
        <begin position="706"/>
        <end position="717"/>
    </location>
</feature>
<feature type="region of interest" description="Disordered" evidence="7">
    <location>
        <begin position="696"/>
        <end position="721"/>
    </location>
</feature>
<sequence length="1237" mass="134827">MDPGTTSSSTSTTSSTSPSPHAWSSFEERGDSVVEKVGLPTKKFAMASQSPLLARRRARRRHIDFDPTAQPQSTSTLCTTSPSSLWAMLTTLCLVLLAASSLPAAEAALVSFDNCLSPAVLSSKDLQFQPLFLDARYDDSNGTYTFNVTVYGNVTGTTDPSLPYPSPNNWNASDPHFNIIDAPDNYTTLFATVDVLSYTAWHPSPMRFCNQTIDGGCPWQPLFDVSPYSLDRLHAFSLSHDFDSAYSFASFATLLRVQSGAAANNNDYLACVQAGIAPSLGSSLSSALRCVPLAILILVGLATILAARFSPWSSPDAFHWTSNYGRDDDILRLVTPGFGDCLQYIQFVVLAGSLSLAYPGFYQPVVSRASWSVLMFNESFISKGEGYQSLRDGVYATNGTYGLTRLSQLAGMTKDEDVWAGMAVWLCIIIASVVILCQLAFAARTLFRLISDIPEEDLRSKNLPFTSGNVVRILFNYFLLPIISLSMFQLVVADRSPPYVVALAVVLIVAIILFAAWIFRLIFTTKPRVHLFDHLPLLLAYGPLYNTYSDEAAPYAFIPFLLTFVRGIAMGAVQPSGIAQLVILAICEVILILTLHAFRPFQSLTSMNAYHTFFSVVRLVTTLLMVAFAPSLGVSESTKGWVGYAVLLLHAAVLVFGFFLNAIQTLVEVFARLAGAGREARGGLTTVFGMRQLSKRVKRPGPRGSMGSQVTQLTETKSSMNRMSRAMSASSTMILNDGTPNNRASVGFENFSQAGESVTGNSPGTSTPAGGHSPFSFLPAGAAGAAQGRKASKVLEPSDPYFRPPRARRPTNELLAEDVSAGGEGRPRRSSQPLQHAMYSDLSEAPSVLGSERGSVGAAYFRAHHSDPGDLGDSRLRNTDYSTRESDFYYGVRGQALSSGPTRRLKTGPADPMGPVASATGWFRSIFGNKTKDKKKGFEVVRSTPLHLLQEQDEDPPVTDAQVPYSDKPEDVEQEKRESVIADLPESSSHAIDEEESRHDVVRPRPSQDTYVPQSESELLSPMRHASTREGPPRLAPISGVGSIHLPSRSASQVTTDSQRPPIPAVPRRSSKRNSRGETTFPKMQELARMASFRGPGNTDPEARVPFTSLSADPVEADNKERSRRTSAASSLYPASENDEQDMHDQERARSGTPRTGQVGRFQNNEFVYSHPYDGHFGTQPGPSYVPAGPPNDERRPMSTGRVVRHFAMEGVYSGELPHGSEAELVEEEERKNSMRR</sequence>
<keyword evidence="11" id="KW-1185">Reference proteome</keyword>
<feature type="region of interest" description="Disordered" evidence="7">
    <location>
        <begin position="1"/>
        <end position="29"/>
    </location>
</feature>
<evidence type="ECO:0000256" key="4">
    <source>
        <dbReference type="ARBA" id="ARBA00022729"/>
    </source>
</evidence>
<dbReference type="InterPro" id="IPR032800">
    <property type="entry name" value="TRP_N"/>
</dbReference>
<accession>A0A0D1YFW4</accession>
<dbReference type="SMART" id="SM01320">
    <property type="entry name" value="TRP_N"/>
    <property type="match status" value="1"/>
</dbReference>
<feature type="domain" description="ML-like" evidence="9">
    <location>
        <begin position="105"/>
        <end position="283"/>
    </location>
</feature>
<dbReference type="Proteomes" id="UP000053259">
    <property type="component" value="Unassembled WGS sequence"/>
</dbReference>
<feature type="transmembrane region" description="Helical" evidence="8">
    <location>
        <begin position="610"/>
        <end position="629"/>
    </location>
</feature>
<feature type="transmembrane region" description="Helical" evidence="8">
    <location>
        <begin position="418"/>
        <end position="441"/>
    </location>
</feature>
<dbReference type="Pfam" id="PF06011">
    <property type="entry name" value="TRP"/>
    <property type="match status" value="1"/>
</dbReference>
<evidence type="ECO:0000313" key="10">
    <source>
        <dbReference type="EMBL" id="KIV99641.1"/>
    </source>
</evidence>
<feature type="region of interest" description="Disordered" evidence="7">
    <location>
        <begin position="946"/>
        <end position="1198"/>
    </location>
</feature>
<dbReference type="PANTHER" id="PTHR31145:SF6">
    <property type="entry name" value="INTEGRAL MEMBRANE PROTEIN (AFU_ORTHOLOGUE AFUA_7G01610)"/>
    <property type="match status" value="1"/>
</dbReference>
<keyword evidence="4" id="KW-0732">Signal</keyword>
<dbReference type="InterPro" id="IPR010308">
    <property type="entry name" value="TRP_C"/>
</dbReference>
<feature type="transmembrane region" description="Helical" evidence="8">
    <location>
        <begin position="641"/>
        <end position="663"/>
    </location>
</feature>
<evidence type="ECO:0000313" key="11">
    <source>
        <dbReference type="Proteomes" id="UP000053259"/>
    </source>
</evidence>
<dbReference type="VEuPathDB" id="FungiDB:PV09_08705"/>
<dbReference type="OrthoDB" id="5312224at2759"/>
<gene>
    <name evidence="10" type="ORF">PV09_08705</name>
</gene>
<feature type="compositionally biased region" description="Polar residues" evidence="7">
    <location>
        <begin position="1049"/>
        <end position="1059"/>
    </location>
</feature>
<dbReference type="PANTHER" id="PTHR31145">
    <property type="entry name" value="INTEGRAL MEMBRANE PROTEIN (AFU_ORTHOLOGUE AFUA_7G01610)"/>
    <property type="match status" value="1"/>
</dbReference>
<dbReference type="InParanoid" id="A0A0D1YFW4"/>
<feature type="transmembrane region" description="Helical" evidence="8">
    <location>
        <begin position="499"/>
        <end position="523"/>
    </location>
</feature>
<feature type="compositionally biased region" description="Polar residues" evidence="7">
    <location>
        <begin position="1007"/>
        <end position="1018"/>
    </location>
</feature>
<comment type="similarity">
    <text evidence="2">Belongs to the transient receptor potential (TRP) ion channel family.</text>
</comment>
<evidence type="ECO:0000256" key="6">
    <source>
        <dbReference type="ARBA" id="ARBA00023136"/>
    </source>
</evidence>
<feature type="region of interest" description="Disordered" evidence="7">
    <location>
        <begin position="1215"/>
        <end position="1237"/>
    </location>
</feature>
<feature type="compositionally biased region" description="Low complexity" evidence="7">
    <location>
        <begin position="1"/>
        <end position="20"/>
    </location>
</feature>
<evidence type="ECO:0000259" key="9">
    <source>
        <dbReference type="SMART" id="SM01320"/>
    </source>
</evidence>
<feature type="transmembrane region" description="Helical" evidence="8">
    <location>
        <begin position="581"/>
        <end position="598"/>
    </location>
</feature>
<protein>
    <recommendedName>
        <fullName evidence="9">ML-like domain-containing protein</fullName>
    </recommendedName>
</protein>
<keyword evidence="6 8" id="KW-0472">Membrane</keyword>
<evidence type="ECO:0000256" key="7">
    <source>
        <dbReference type="SAM" id="MobiDB-lite"/>
    </source>
</evidence>
<dbReference type="GO" id="GO:0055085">
    <property type="term" value="P:transmembrane transport"/>
    <property type="evidence" value="ECO:0007669"/>
    <property type="project" value="TreeGrafter"/>
</dbReference>
<feature type="compositionally biased region" description="Basic and acidic residues" evidence="7">
    <location>
        <begin position="967"/>
        <end position="980"/>
    </location>
</feature>
<feature type="compositionally biased region" description="Basic and acidic residues" evidence="7">
    <location>
        <begin position="1141"/>
        <end position="1150"/>
    </location>
</feature>
<feature type="compositionally biased region" description="Polar residues" evidence="7">
    <location>
        <begin position="1153"/>
        <end position="1167"/>
    </location>
</feature>
<feature type="region of interest" description="Disordered" evidence="7">
    <location>
        <begin position="753"/>
        <end position="835"/>
    </location>
</feature>
<dbReference type="STRING" id="253628.A0A0D1YFW4"/>
<feature type="compositionally biased region" description="Polar residues" evidence="7">
    <location>
        <begin position="753"/>
        <end position="768"/>
    </location>
</feature>
<keyword evidence="3 8" id="KW-0812">Transmembrane</keyword>
<feature type="transmembrane region" description="Helical" evidence="8">
    <location>
        <begin position="473"/>
        <end position="492"/>
    </location>
</feature>
<evidence type="ECO:0000256" key="3">
    <source>
        <dbReference type="ARBA" id="ARBA00022692"/>
    </source>
</evidence>
<evidence type="ECO:0000256" key="8">
    <source>
        <dbReference type="SAM" id="Phobius"/>
    </source>
</evidence>
<comment type="subcellular location">
    <subcellularLocation>
        <location evidence="1">Membrane</location>
        <topology evidence="1">Multi-pass membrane protein</topology>
    </subcellularLocation>
</comment>
<dbReference type="InterPro" id="IPR040241">
    <property type="entry name" value="TRP_Flc/Pkd2-like"/>
</dbReference>
<dbReference type="HOGENOM" id="CLU_004278_0_0_1"/>